<dbReference type="EMBL" id="GGEC01073179">
    <property type="protein sequence ID" value="MBX53663.1"/>
    <property type="molecule type" value="Transcribed_RNA"/>
</dbReference>
<evidence type="ECO:0000313" key="1">
    <source>
        <dbReference type="EMBL" id="MBX53663.1"/>
    </source>
</evidence>
<proteinExistence type="predicted"/>
<dbReference type="AlphaFoldDB" id="A0A2P2PFZ8"/>
<name>A0A2P2PFZ8_RHIMU</name>
<organism evidence="1">
    <name type="scientific">Rhizophora mucronata</name>
    <name type="common">Asiatic mangrove</name>
    <dbReference type="NCBI Taxonomy" id="61149"/>
    <lineage>
        <taxon>Eukaryota</taxon>
        <taxon>Viridiplantae</taxon>
        <taxon>Streptophyta</taxon>
        <taxon>Embryophyta</taxon>
        <taxon>Tracheophyta</taxon>
        <taxon>Spermatophyta</taxon>
        <taxon>Magnoliopsida</taxon>
        <taxon>eudicotyledons</taxon>
        <taxon>Gunneridae</taxon>
        <taxon>Pentapetalae</taxon>
        <taxon>rosids</taxon>
        <taxon>fabids</taxon>
        <taxon>Malpighiales</taxon>
        <taxon>Rhizophoraceae</taxon>
        <taxon>Rhizophora</taxon>
    </lineage>
</organism>
<sequence>MDSKGVRLWIGQAIGFGGKLCDYTCYGDIWICFS</sequence>
<protein>
    <submittedName>
        <fullName evidence="1">Uncharacterized protein</fullName>
    </submittedName>
</protein>
<accession>A0A2P2PFZ8</accession>
<reference evidence="1" key="1">
    <citation type="submission" date="2018-02" db="EMBL/GenBank/DDBJ databases">
        <title>Rhizophora mucronata_Transcriptome.</title>
        <authorList>
            <person name="Meera S.P."/>
            <person name="Sreeshan A."/>
            <person name="Augustine A."/>
        </authorList>
    </citation>
    <scope>NUCLEOTIDE SEQUENCE</scope>
    <source>
        <tissue evidence="1">Leaf</tissue>
    </source>
</reference>